<keyword evidence="4" id="KW-1185">Reference proteome</keyword>
<comment type="caution">
    <text evidence="3">The sequence shown here is derived from an EMBL/GenBank/DDBJ whole genome shotgun (WGS) entry which is preliminary data.</text>
</comment>
<accession>A0A9P5NYT5</accession>
<feature type="domain" description="DUF6535" evidence="2">
    <location>
        <begin position="21"/>
        <end position="202"/>
    </location>
</feature>
<keyword evidence="1" id="KW-0472">Membrane</keyword>
<dbReference type="Proteomes" id="UP000724874">
    <property type="component" value="Unassembled WGS sequence"/>
</dbReference>
<organism evidence="3 4">
    <name type="scientific">Gymnopilus junonius</name>
    <name type="common">Spectacular rustgill mushroom</name>
    <name type="synonym">Gymnopilus spectabilis subsp. junonius</name>
    <dbReference type="NCBI Taxonomy" id="109634"/>
    <lineage>
        <taxon>Eukaryota</taxon>
        <taxon>Fungi</taxon>
        <taxon>Dikarya</taxon>
        <taxon>Basidiomycota</taxon>
        <taxon>Agaricomycotina</taxon>
        <taxon>Agaricomycetes</taxon>
        <taxon>Agaricomycetidae</taxon>
        <taxon>Agaricales</taxon>
        <taxon>Agaricineae</taxon>
        <taxon>Hymenogastraceae</taxon>
        <taxon>Gymnopilus</taxon>
    </lineage>
</organism>
<name>A0A9P5NYT5_GYMJU</name>
<feature type="transmembrane region" description="Helical" evidence="1">
    <location>
        <begin position="177"/>
        <end position="201"/>
    </location>
</feature>
<gene>
    <name evidence="3" type="ORF">CPB84DRAFT_1764420</name>
</gene>
<protein>
    <recommendedName>
        <fullName evidence="2">DUF6535 domain-containing protein</fullName>
    </recommendedName>
</protein>
<dbReference type="Pfam" id="PF20153">
    <property type="entry name" value="DUF6535"/>
    <property type="match status" value="1"/>
</dbReference>
<proteinExistence type="predicted"/>
<feature type="transmembrane region" description="Helical" evidence="1">
    <location>
        <begin position="207"/>
        <end position="232"/>
    </location>
</feature>
<dbReference type="EMBL" id="JADNYJ010000007">
    <property type="protein sequence ID" value="KAF8910033.1"/>
    <property type="molecule type" value="Genomic_DNA"/>
</dbReference>
<keyword evidence="1" id="KW-0812">Transmembrane</keyword>
<evidence type="ECO:0000256" key="1">
    <source>
        <dbReference type="SAM" id="Phobius"/>
    </source>
</evidence>
<evidence type="ECO:0000313" key="3">
    <source>
        <dbReference type="EMBL" id="KAF8910033.1"/>
    </source>
</evidence>
<dbReference type="OrthoDB" id="2995154at2759"/>
<dbReference type="AlphaFoldDB" id="A0A9P5NYT5"/>
<reference evidence="3" key="1">
    <citation type="submission" date="2020-11" db="EMBL/GenBank/DDBJ databases">
        <authorList>
            <consortium name="DOE Joint Genome Institute"/>
            <person name="Ahrendt S."/>
            <person name="Riley R."/>
            <person name="Andreopoulos W."/>
            <person name="LaButti K."/>
            <person name="Pangilinan J."/>
            <person name="Ruiz-duenas F.J."/>
            <person name="Barrasa J.M."/>
            <person name="Sanchez-Garcia M."/>
            <person name="Camarero S."/>
            <person name="Miyauchi S."/>
            <person name="Serrano A."/>
            <person name="Linde D."/>
            <person name="Babiker R."/>
            <person name="Drula E."/>
            <person name="Ayuso-Fernandez I."/>
            <person name="Pacheco R."/>
            <person name="Padilla G."/>
            <person name="Ferreira P."/>
            <person name="Barriuso J."/>
            <person name="Kellner H."/>
            <person name="Castanera R."/>
            <person name="Alfaro M."/>
            <person name="Ramirez L."/>
            <person name="Pisabarro A.G."/>
            <person name="Kuo A."/>
            <person name="Tritt A."/>
            <person name="Lipzen A."/>
            <person name="He G."/>
            <person name="Yan M."/>
            <person name="Ng V."/>
            <person name="Cullen D."/>
            <person name="Martin F."/>
            <person name="Rosso M.-N."/>
            <person name="Henrissat B."/>
            <person name="Hibbett D."/>
            <person name="Martinez A.T."/>
            <person name="Grigoriev I.V."/>
        </authorList>
    </citation>
    <scope>NUCLEOTIDE SEQUENCE</scope>
    <source>
        <strain evidence="3">AH 44721</strain>
    </source>
</reference>
<feature type="transmembrane region" description="Helical" evidence="1">
    <location>
        <begin position="45"/>
        <end position="62"/>
    </location>
</feature>
<evidence type="ECO:0000259" key="2">
    <source>
        <dbReference type="Pfam" id="PF20153"/>
    </source>
</evidence>
<keyword evidence="1" id="KW-1133">Transmembrane helix</keyword>
<evidence type="ECO:0000313" key="4">
    <source>
        <dbReference type="Proteomes" id="UP000724874"/>
    </source>
</evidence>
<sequence length="704" mass="78967">MAEKKADGYRPYSDDPSANLWSTYLVMSEKYDSALAQDWKGDMDAILIFAGLFSASVTAFIIESYKTLNPDPSVILLAQISQQLALIGNGTLPVDPSLSQRAMSSQQNSSPPLSSLVCNILWFLSLGLSLACALSATLIEQWTRHYLQAINSKPSPQDRARLRTYLFQGLERYRMPAIVDAIPALLHTSLFLFFAGLIAFLTPINPILAYLIAALLALCCILYILVTVIPVFDLSCPYSTPLSSLFWILCRKLGLLHRYDVGGNKTPVLSRMSEAQEQEATDITPQRDRRDFEAMCWSISALRKAHEIESFIEVIPAVISGLDYSAKWLMDALMHHDDISVNLGFRLPRILATCVGRQLDPIVAERRAITCLKSIWSLTMLSIPKPSGSEPTPYRRNLKFKEDAFDLFRAVQAYLPAVKDYVLSASVVVARGLMDMQLDQVMALEEQLLHLLKFGQPKISSLHNEPRYLSSVEKERILLNLKDRMQRINDHISQEKTLTAAHPHVMIETALLLQRPLVSLAATPIAGIENDFVCDVLGHTKAFKVALNQAGFNLTLEYVANILDSDSLPHEAFNTIRRTFFRINFQMPISRASQERLVNYLEEAVEHTSSWTTRLPQSIVDVLLGLTRALTEMTLIRRAIAIIERHLQLTPSDAARSSLVILERALPDEVRNYQSVEFLGSHIYADAKPNRKPRSRANTVVNSS</sequence>
<dbReference type="InterPro" id="IPR045338">
    <property type="entry name" value="DUF6535"/>
</dbReference>